<evidence type="ECO:0000256" key="3">
    <source>
        <dbReference type="ARBA" id="ARBA00012292"/>
    </source>
</evidence>
<dbReference type="Proteomes" id="UP000250163">
    <property type="component" value="Chromosome MORIYA"/>
</dbReference>
<keyword evidence="10 15" id="KW-0472">Membrane</keyword>
<dbReference type="GO" id="GO:0005886">
    <property type="term" value="C:plasma membrane"/>
    <property type="evidence" value="ECO:0007669"/>
    <property type="project" value="UniProtKB-SubCell"/>
</dbReference>
<dbReference type="Pfam" id="PF01040">
    <property type="entry name" value="UbiA"/>
    <property type="match status" value="1"/>
</dbReference>
<dbReference type="UniPathway" id="UPA00834">
    <property type="reaction ID" value="UER00712"/>
</dbReference>
<organism evidence="16 17">
    <name type="scientific">Moritella yayanosii</name>
    <dbReference type="NCBI Taxonomy" id="69539"/>
    <lineage>
        <taxon>Bacteria</taxon>
        <taxon>Pseudomonadati</taxon>
        <taxon>Pseudomonadota</taxon>
        <taxon>Gammaproteobacteria</taxon>
        <taxon>Alteromonadales</taxon>
        <taxon>Moritellaceae</taxon>
        <taxon>Moritella</taxon>
    </lineage>
</organism>
<evidence type="ECO:0000256" key="12">
    <source>
        <dbReference type="ARBA" id="ARBA00040810"/>
    </source>
</evidence>
<dbReference type="GO" id="GO:0048034">
    <property type="term" value="P:heme O biosynthetic process"/>
    <property type="evidence" value="ECO:0007669"/>
    <property type="project" value="UniProtKB-UniRule"/>
</dbReference>
<reference evidence="17" key="1">
    <citation type="submission" date="2018-05" db="EMBL/GenBank/DDBJ databases">
        <authorList>
            <person name="Cea G.-C."/>
            <person name="William W."/>
        </authorList>
    </citation>
    <scope>NUCLEOTIDE SEQUENCE [LARGE SCALE GENOMIC DNA]</scope>
    <source>
        <strain evidence="17">DB21MT 5</strain>
    </source>
</reference>
<proteinExistence type="inferred from homology"/>
<evidence type="ECO:0000256" key="10">
    <source>
        <dbReference type="ARBA" id="ARBA00023136"/>
    </source>
</evidence>
<evidence type="ECO:0000313" key="16">
    <source>
        <dbReference type="EMBL" id="SQD80499.1"/>
    </source>
</evidence>
<dbReference type="EC" id="2.5.1.141" evidence="3 15"/>
<evidence type="ECO:0000256" key="14">
    <source>
        <dbReference type="ARBA" id="ARBA00047690"/>
    </source>
</evidence>
<sequence>MNTQSIILTLTPNWRAYYQLTKPKVVALLLLTALVGMVLALPTLPSLSLLVPALVGIGLLSAAAAAYNHILDQRIDAIMTRTHQRPLVQHTISTPKALFFATSMAIIGMVTLFVFVNALTAWLTFASLIGYAVIYTMYLKRATPQNIAIGGLAGATPPLLGWTAMTGEVTGQALLLVMIIFIWTPPHFWALAIHKEKEYAKAKIPMLPVTHGAEYTKTLILLYTLLLLPVTWLPWLTQLSGLLYFAGSTILSLSFIYYAYRLKFKPTRKAAFQTFKFSIIHLMVLFILLLVDHWLIHY</sequence>
<dbReference type="RefSeq" id="WP_112717866.1">
    <property type="nucleotide sequence ID" value="NZ_LS483250.1"/>
</dbReference>
<protein>
    <recommendedName>
        <fullName evidence="12 15">Protoheme IX farnesyltransferase</fullName>
        <ecNumber evidence="3 15">2.5.1.141</ecNumber>
    </recommendedName>
    <alternativeName>
        <fullName evidence="13 15">Heme B farnesyltransferase</fullName>
    </alternativeName>
    <alternativeName>
        <fullName evidence="11 15">Heme O synthase</fullName>
    </alternativeName>
</protein>
<keyword evidence="7 15" id="KW-0812">Transmembrane</keyword>
<gene>
    <name evidence="15 16" type="primary">cyoE</name>
    <name evidence="16" type="ORF">MORIYA_4047</name>
</gene>
<keyword evidence="8 15" id="KW-1133">Transmembrane helix</keyword>
<evidence type="ECO:0000256" key="6">
    <source>
        <dbReference type="ARBA" id="ARBA00022679"/>
    </source>
</evidence>
<feature type="transmembrane region" description="Helical" evidence="15">
    <location>
        <begin position="171"/>
        <end position="194"/>
    </location>
</feature>
<comment type="pathway">
    <text evidence="2 15">Porphyrin-containing compound metabolism; heme O biosynthesis; heme O from protoheme: step 1/1.</text>
</comment>
<evidence type="ECO:0000256" key="13">
    <source>
        <dbReference type="ARBA" id="ARBA00042475"/>
    </source>
</evidence>
<evidence type="ECO:0000256" key="8">
    <source>
        <dbReference type="ARBA" id="ARBA00022989"/>
    </source>
</evidence>
<keyword evidence="4 15" id="KW-1003">Cell membrane</keyword>
<dbReference type="InterPro" id="IPR044878">
    <property type="entry name" value="UbiA_sf"/>
</dbReference>
<dbReference type="AlphaFoldDB" id="A0A330LUS2"/>
<dbReference type="NCBIfam" id="TIGR01473">
    <property type="entry name" value="cyoE_ctaB"/>
    <property type="match status" value="1"/>
</dbReference>
<dbReference type="CDD" id="cd13957">
    <property type="entry name" value="PT_UbiA_Cox10"/>
    <property type="match status" value="1"/>
</dbReference>
<dbReference type="FunFam" id="1.10.357.140:FF:000001">
    <property type="entry name" value="Protoheme IX farnesyltransferase"/>
    <property type="match status" value="1"/>
</dbReference>
<feature type="transmembrane region" description="Helical" evidence="15">
    <location>
        <begin position="97"/>
        <end position="116"/>
    </location>
</feature>
<dbReference type="GO" id="GO:0008495">
    <property type="term" value="F:protoheme IX farnesyltransferase activity"/>
    <property type="evidence" value="ECO:0007669"/>
    <property type="project" value="UniProtKB-UniRule"/>
</dbReference>
<evidence type="ECO:0000256" key="5">
    <source>
        <dbReference type="ARBA" id="ARBA00022519"/>
    </source>
</evidence>
<feature type="transmembrane region" description="Helical" evidence="15">
    <location>
        <begin position="50"/>
        <end position="71"/>
    </location>
</feature>
<evidence type="ECO:0000256" key="15">
    <source>
        <dbReference type="HAMAP-Rule" id="MF_00154"/>
    </source>
</evidence>
<keyword evidence="5" id="KW-0997">Cell inner membrane</keyword>
<dbReference type="PANTHER" id="PTHR43448">
    <property type="entry name" value="PROTOHEME IX FARNESYLTRANSFERASE, MITOCHONDRIAL"/>
    <property type="match status" value="1"/>
</dbReference>
<evidence type="ECO:0000256" key="11">
    <source>
        <dbReference type="ARBA" id="ARBA00030253"/>
    </source>
</evidence>
<dbReference type="KEGG" id="mya:MORIYA_4047"/>
<evidence type="ECO:0000256" key="7">
    <source>
        <dbReference type="ARBA" id="ARBA00022692"/>
    </source>
</evidence>
<evidence type="ECO:0000256" key="4">
    <source>
        <dbReference type="ARBA" id="ARBA00022475"/>
    </source>
</evidence>
<dbReference type="InterPro" id="IPR000537">
    <property type="entry name" value="UbiA_prenyltransferase"/>
</dbReference>
<keyword evidence="17" id="KW-1185">Reference proteome</keyword>
<feature type="transmembrane region" description="Helical" evidence="15">
    <location>
        <begin position="215"/>
        <end position="235"/>
    </location>
</feature>
<feature type="transmembrane region" description="Helical" evidence="15">
    <location>
        <begin position="146"/>
        <end position="165"/>
    </location>
</feature>
<evidence type="ECO:0000256" key="9">
    <source>
        <dbReference type="ARBA" id="ARBA00023133"/>
    </source>
</evidence>
<name>A0A330LUS2_9GAMM</name>
<comment type="subcellular location">
    <subcellularLocation>
        <location evidence="1 15">Cell membrane</location>
        <topology evidence="1 15">Multi-pass membrane protein</topology>
    </subcellularLocation>
</comment>
<dbReference type="EMBL" id="LS483250">
    <property type="protein sequence ID" value="SQD80499.1"/>
    <property type="molecule type" value="Genomic_DNA"/>
</dbReference>
<comment type="similarity">
    <text evidence="15">Belongs to the UbiA prenyltransferase family. Protoheme IX farnesyltransferase subfamily.</text>
</comment>
<keyword evidence="9 15" id="KW-0350">Heme biosynthesis</keyword>
<comment type="catalytic activity">
    <reaction evidence="14 15">
        <text>heme b + (2E,6E)-farnesyl diphosphate + H2O = Fe(II)-heme o + diphosphate</text>
        <dbReference type="Rhea" id="RHEA:28070"/>
        <dbReference type="ChEBI" id="CHEBI:15377"/>
        <dbReference type="ChEBI" id="CHEBI:33019"/>
        <dbReference type="ChEBI" id="CHEBI:60344"/>
        <dbReference type="ChEBI" id="CHEBI:60530"/>
        <dbReference type="ChEBI" id="CHEBI:175763"/>
        <dbReference type="EC" id="2.5.1.141"/>
    </reaction>
</comment>
<evidence type="ECO:0000256" key="2">
    <source>
        <dbReference type="ARBA" id="ARBA00004919"/>
    </source>
</evidence>
<dbReference type="OrthoDB" id="9814417at2"/>
<dbReference type="HAMAP" id="MF_00154">
    <property type="entry name" value="CyoE_CtaB"/>
    <property type="match status" value="1"/>
</dbReference>
<feature type="transmembrane region" description="Helical" evidence="15">
    <location>
        <begin position="25"/>
        <end position="44"/>
    </location>
</feature>
<feature type="transmembrane region" description="Helical" evidence="15">
    <location>
        <begin position="272"/>
        <end position="296"/>
    </location>
</feature>
<dbReference type="InterPro" id="IPR006369">
    <property type="entry name" value="Protohaem_IX_farnesylTrfase"/>
</dbReference>
<dbReference type="Gene3D" id="1.10.357.140">
    <property type="entry name" value="UbiA prenyltransferase"/>
    <property type="match status" value="1"/>
</dbReference>
<feature type="transmembrane region" description="Helical" evidence="15">
    <location>
        <begin position="122"/>
        <end position="139"/>
    </location>
</feature>
<comment type="miscellaneous">
    <text evidence="15">Carbon 2 of the heme B porphyrin ring is defined according to the Fischer nomenclature.</text>
</comment>
<evidence type="ECO:0000313" key="17">
    <source>
        <dbReference type="Proteomes" id="UP000250163"/>
    </source>
</evidence>
<comment type="function">
    <text evidence="15">Converts heme B (protoheme IX) to heme O by substitution of the vinyl group on carbon 2 of heme B porphyrin ring with a hydroxyethyl farnesyl side group.</text>
</comment>
<dbReference type="NCBIfam" id="NF003349">
    <property type="entry name" value="PRK04375.1-2"/>
    <property type="match status" value="1"/>
</dbReference>
<evidence type="ECO:0000256" key="1">
    <source>
        <dbReference type="ARBA" id="ARBA00004651"/>
    </source>
</evidence>
<accession>A0A330LUS2</accession>
<feature type="transmembrane region" description="Helical" evidence="15">
    <location>
        <begin position="241"/>
        <end position="260"/>
    </location>
</feature>
<dbReference type="PANTHER" id="PTHR43448:SF7">
    <property type="entry name" value="4-HYDROXYBENZOATE SOLANESYLTRANSFERASE"/>
    <property type="match status" value="1"/>
</dbReference>
<keyword evidence="6 15" id="KW-0808">Transferase</keyword>